<feature type="region of interest" description="Disordered" evidence="7">
    <location>
        <begin position="792"/>
        <end position="846"/>
    </location>
</feature>
<dbReference type="SUPFAM" id="SSF47576">
    <property type="entry name" value="Calponin-homology domain, CH-domain"/>
    <property type="match status" value="1"/>
</dbReference>
<gene>
    <name evidence="10" type="ORF">WR25_09665</name>
</gene>
<dbReference type="SMART" id="SM01051">
    <property type="entry name" value="CAMSAP_CKK"/>
    <property type="match status" value="1"/>
</dbReference>
<feature type="compositionally biased region" description="Low complexity" evidence="7">
    <location>
        <begin position="646"/>
        <end position="675"/>
    </location>
</feature>
<dbReference type="PANTHER" id="PTHR21595">
    <property type="entry name" value="PATRONIN"/>
    <property type="match status" value="1"/>
</dbReference>
<reference evidence="10 11" key="1">
    <citation type="journal article" date="2017" name="Curr. Biol.">
        <title>Genome architecture and evolution of a unichromosomal asexual nematode.</title>
        <authorList>
            <person name="Fradin H."/>
            <person name="Zegar C."/>
            <person name="Gutwein M."/>
            <person name="Lucas J."/>
            <person name="Kovtun M."/>
            <person name="Corcoran D."/>
            <person name="Baugh L.R."/>
            <person name="Kiontke K."/>
            <person name="Gunsalus K."/>
            <person name="Fitch D.H."/>
            <person name="Piano F."/>
        </authorList>
    </citation>
    <scope>NUCLEOTIDE SEQUENCE [LARGE SCALE GENOMIC DNA]</scope>
    <source>
        <strain evidence="10">PF1309</strain>
    </source>
</reference>
<dbReference type="Pfam" id="PF11971">
    <property type="entry name" value="CAMSAP_CH"/>
    <property type="match status" value="1"/>
</dbReference>
<feature type="compositionally biased region" description="Polar residues" evidence="7">
    <location>
        <begin position="699"/>
        <end position="716"/>
    </location>
</feature>
<comment type="similarity">
    <text evidence="6">Belongs to the CAMSAP1 family.</text>
</comment>
<accession>A0A2A2K818</accession>
<keyword evidence="3 6" id="KW-0493">Microtubule</keyword>
<dbReference type="EMBL" id="LIAE01009358">
    <property type="protein sequence ID" value="PAV70084.1"/>
    <property type="molecule type" value="Genomic_DNA"/>
</dbReference>
<feature type="compositionally biased region" description="Basic and acidic residues" evidence="7">
    <location>
        <begin position="923"/>
        <end position="936"/>
    </location>
</feature>
<dbReference type="Proteomes" id="UP000218231">
    <property type="component" value="Unassembled WGS sequence"/>
</dbReference>
<evidence type="ECO:0000256" key="4">
    <source>
        <dbReference type="ARBA" id="ARBA00023054"/>
    </source>
</evidence>
<dbReference type="InterPro" id="IPR022613">
    <property type="entry name" value="CH_CAMSAP_2"/>
</dbReference>
<feature type="compositionally biased region" description="Polar residues" evidence="7">
    <location>
        <begin position="948"/>
        <end position="963"/>
    </location>
</feature>
<dbReference type="AlphaFoldDB" id="A0A2A2K818"/>
<dbReference type="InterPro" id="IPR011033">
    <property type="entry name" value="PRC_barrel-like_sf"/>
</dbReference>
<dbReference type="GO" id="GO:0051011">
    <property type="term" value="F:microtubule minus-end binding"/>
    <property type="evidence" value="ECO:0007669"/>
    <property type="project" value="TreeGrafter"/>
</dbReference>
<dbReference type="PROSITE" id="PS51508">
    <property type="entry name" value="CKK"/>
    <property type="match status" value="1"/>
</dbReference>
<feature type="domain" description="CKK" evidence="9">
    <location>
        <begin position="998"/>
        <end position="1135"/>
    </location>
</feature>
<dbReference type="InterPro" id="IPR014797">
    <property type="entry name" value="CKK_CAMSAP"/>
</dbReference>
<keyword evidence="11" id="KW-1185">Reference proteome</keyword>
<evidence type="ECO:0000259" key="8">
    <source>
        <dbReference type="PROSITE" id="PS50021"/>
    </source>
</evidence>
<feature type="region of interest" description="Disordered" evidence="7">
    <location>
        <begin position="923"/>
        <end position="963"/>
    </location>
</feature>
<proteinExistence type="inferred from homology"/>
<feature type="region of interest" description="Disordered" evidence="7">
    <location>
        <begin position="638"/>
        <end position="716"/>
    </location>
</feature>
<evidence type="ECO:0000256" key="6">
    <source>
        <dbReference type="PROSITE-ProRule" id="PRU00841"/>
    </source>
</evidence>
<dbReference type="STRING" id="2018661.A0A2A2K818"/>
<dbReference type="Pfam" id="PF25532">
    <property type="entry name" value="CH_CAMSAP2_N"/>
    <property type="match status" value="1"/>
</dbReference>
<dbReference type="GO" id="GO:0031122">
    <property type="term" value="P:cytoplasmic microtubule organization"/>
    <property type="evidence" value="ECO:0007669"/>
    <property type="project" value="TreeGrafter"/>
</dbReference>
<dbReference type="InterPro" id="IPR032940">
    <property type="entry name" value="CAMSAP"/>
</dbReference>
<dbReference type="SUPFAM" id="SSF50346">
    <property type="entry name" value="PRC-barrel domain"/>
    <property type="match status" value="1"/>
</dbReference>
<feature type="compositionally biased region" description="Polar residues" evidence="7">
    <location>
        <begin position="829"/>
        <end position="846"/>
    </location>
</feature>
<name>A0A2A2K818_9BILA</name>
<evidence type="ECO:0008006" key="12">
    <source>
        <dbReference type="Google" id="ProtNLM"/>
    </source>
</evidence>
<feature type="compositionally biased region" description="Polar residues" evidence="7">
    <location>
        <begin position="359"/>
        <end position="378"/>
    </location>
</feature>
<feature type="region of interest" description="Disordered" evidence="7">
    <location>
        <begin position="969"/>
        <end position="988"/>
    </location>
</feature>
<dbReference type="InterPro" id="IPR058042">
    <property type="entry name" value="CAMSAP_N"/>
</dbReference>
<evidence type="ECO:0000256" key="3">
    <source>
        <dbReference type="ARBA" id="ARBA00022701"/>
    </source>
</evidence>
<evidence type="ECO:0000256" key="5">
    <source>
        <dbReference type="ARBA" id="ARBA00023212"/>
    </source>
</evidence>
<keyword evidence="2" id="KW-0963">Cytoplasm</keyword>
<evidence type="ECO:0000256" key="1">
    <source>
        <dbReference type="ARBA" id="ARBA00004245"/>
    </source>
</evidence>
<evidence type="ECO:0000313" key="10">
    <source>
        <dbReference type="EMBL" id="PAV70084.1"/>
    </source>
</evidence>
<dbReference type="Gene3D" id="1.10.418.10">
    <property type="entry name" value="Calponin-like domain"/>
    <property type="match status" value="1"/>
</dbReference>
<dbReference type="PROSITE" id="PS50021">
    <property type="entry name" value="CH"/>
    <property type="match status" value="1"/>
</dbReference>
<keyword evidence="4" id="KW-0175">Coiled coil</keyword>
<dbReference type="OrthoDB" id="2125658at2759"/>
<dbReference type="GO" id="GO:0036449">
    <property type="term" value="C:microtubule minus-end"/>
    <property type="evidence" value="ECO:0007669"/>
    <property type="project" value="TreeGrafter"/>
</dbReference>
<comment type="caution">
    <text evidence="10">The sequence shown here is derived from an EMBL/GenBank/DDBJ whole genome shotgun (WGS) entry which is preliminary data.</text>
</comment>
<keyword evidence="5" id="KW-0206">Cytoskeleton</keyword>
<feature type="compositionally biased region" description="Polar residues" evidence="7">
    <location>
        <begin position="681"/>
        <end position="690"/>
    </location>
</feature>
<dbReference type="InterPro" id="IPR001715">
    <property type="entry name" value="CH_dom"/>
</dbReference>
<organism evidence="10 11">
    <name type="scientific">Diploscapter pachys</name>
    <dbReference type="NCBI Taxonomy" id="2018661"/>
    <lineage>
        <taxon>Eukaryota</taxon>
        <taxon>Metazoa</taxon>
        <taxon>Ecdysozoa</taxon>
        <taxon>Nematoda</taxon>
        <taxon>Chromadorea</taxon>
        <taxon>Rhabditida</taxon>
        <taxon>Rhabditina</taxon>
        <taxon>Rhabditomorpha</taxon>
        <taxon>Rhabditoidea</taxon>
        <taxon>Rhabditidae</taxon>
        <taxon>Diploscapter</taxon>
    </lineage>
</organism>
<sequence>MSNVILNPLVSLDDYNENEGKLATSIKWLIKRVYDEEKDIPDKLKNGVQRDEQLRLALDPSVLACLTNGSLYSQAAARIFKEPQLVTQGHEAILAVLTDYGIDVVQKVEEGGQPVTGEQLSSAQPFNILAHLAVIDGLMLAHFRMVITVKRVVDAVSRHTTVDPREQPIDSVDALLFWINKVCLLMRDDVERAQLKLKGSDESAVVPEMEDLYEELSDGQCLCAMVSWYRPRELHIEDVCFNDQMSIPDCQYNITLLQQFCIQSLPWNPFHFEIEDILYLHDSFQMNINVFLADLFEIFEPAPIVSVQPEPVASPRRFVPIHAISDLRAANQAARPQHPPRSSRHPFMNVRVAQHDTPRSVSAMSQMSQDSLMNNSRTLDSRRGGSLRYSQGPDGYSPNVTNFMRLQQHESGHEAGSPGGSPYGRSDSMPAASIRLQLEEKRRLHEKQKALQSTLSESERAEKGKAAFFALMNNQAAVDSPNNRLIDRLGQKLEDLEQKVNQINLQNEQRIPRALSQPSVYQEMMPMNPYVTLPHYPAANQPIYGQPQQQQQMYDYYQQQQAPTYASPQNMMRNSISNGMLNQIGYGQQPQASQPPYYGADYSMQQATMYPPAQPENSPLPYSATMNPSTGFHLMHQSAHASTGLSLSPSPALPPSASASVSQQQQPSFAPPVSFNYPMSAENTPPTAAGSSLAAAPDNGTNQGNSSFRLHSNPGVSNNYDPPLEINRNLTNWGISYRQTNALPRQRRTWENETFVKSDLDLVNQKEFVPNISNEQNEPMIMQKAASVIGSMRRTRDSVDDDNQQEERLSDEPHVMMAAAMQPSPPRDPSNNPETQNNSGNTGFVVSTDDQAAANFDRIAAERREAKKAALLAKTMKRQEERDNKVDVIEQRNYEKRMAEMAKKEMNEQRKLEKELQRQRILEEHRRKKEENEKGNTLEVASARTPGRHQSQPPFSRTQSQMSESMFIDRGGGRAPRTRGQSSVEQQRPVVASLQEPTHKLFAKAQTKTNRGLIINALTYSVFPGAVNGTTRNKTMSDMASSSAIHFLLLFRDQKCQYRGLYTWDEVSDTVYKISGQGPPKCTEDMMKLMFKYDSGGKTFTQIPTKHLSATIDGFSIQDQYWQKARIPHSGAASHRDN</sequence>
<feature type="domain" description="Calponin-homology (CH)" evidence="8">
    <location>
        <begin position="169"/>
        <end position="300"/>
    </location>
</feature>
<evidence type="ECO:0000256" key="2">
    <source>
        <dbReference type="ARBA" id="ARBA00022490"/>
    </source>
</evidence>
<comment type="subcellular location">
    <subcellularLocation>
        <location evidence="1">Cytoplasm</location>
        <location evidence="1">Cytoskeleton</location>
    </subcellularLocation>
</comment>
<evidence type="ECO:0000256" key="7">
    <source>
        <dbReference type="SAM" id="MobiDB-lite"/>
    </source>
</evidence>
<comment type="domain">
    <text evidence="6">The CKK domain binds microtubules.</text>
</comment>
<protein>
    <recommendedName>
        <fullName evidence="12">Calponin-homology (CH) domain-containing protein</fullName>
    </recommendedName>
</protein>
<evidence type="ECO:0000259" key="9">
    <source>
        <dbReference type="PROSITE" id="PS51508"/>
    </source>
</evidence>
<feature type="region of interest" description="Disordered" evidence="7">
    <location>
        <begin position="356"/>
        <end position="401"/>
    </location>
</feature>
<evidence type="ECO:0000313" key="11">
    <source>
        <dbReference type="Proteomes" id="UP000218231"/>
    </source>
</evidence>
<feature type="compositionally biased region" description="Basic and acidic residues" evidence="7">
    <location>
        <begin position="805"/>
        <end position="814"/>
    </location>
</feature>
<dbReference type="Pfam" id="PF08683">
    <property type="entry name" value="CAMSAP_CKK"/>
    <property type="match status" value="1"/>
</dbReference>
<dbReference type="InterPro" id="IPR036872">
    <property type="entry name" value="CH_dom_sf"/>
</dbReference>
<dbReference type="GO" id="GO:0007026">
    <property type="term" value="P:negative regulation of microtubule depolymerization"/>
    <property type="evidence" value="ECO:0007669"/>
    <property type="project" value="TreeGrafter"/>
</dbReference>
<dbReference type="GO" id="GO:0005516">
    <property type="term" value="F:calmodulin binding"/>
    <property type="evidence" value="ECO:0007669"/>
    <property type="project" value="InterPro"/>
</dbReference>
<dbReference type="Gene3D" id="3.10.20.360">
    <property type="entry name" value="CKK domain"/>
    <property type="match status" value="1"/>
</dbReference>
<dbReference type="PANTHER" id="PTHR21595:SF0">
    <property type="entry name" value="PATRONIN"/>
    <property type="match status" value="1"/>
</dbReference>
<dbReference type="InterPro" id="IPR038209">
    <property type="entry name" value="CKK_dom_sf"/>
</dbReference>